<organism evidence="2 3">
    <name type="scientific">Nocardia albiluteola</name>
    <dbReference type="NCBI Taxonomy" id="2842303"/>
    <lineage>
        <taxon>Bacteria</taxon>
        <taxon>Bacillati</taxon>
        <taxon>Actinomycetota</taxon>
        <taxon>Actinomycetes</taxon>
        <taxon>Mycobacteriales</taxon>
        <taxon>Nocardiaceae</taxon>
        <taxon>Nocardia</taxon>
    </lineage>
</organism>
<name>A0ABS6BCR3_9NOCA</name>
<reference evidence="2 3" key="1">
    <citation type="submission" date="2021-06" db="EMBL/GenBank/DDBJ databases">
        <title>Actinomycetes sequencing.</title>
        <authorList>
            <person name="Shan Q."/>
        </authorList>
    </citation>
    <scope>NUCLEOTIDE SEQUENCE [LARGE SCALE GENOMIC DNA]</scope>
    <source>
        <strain evidence="2 3">NEAU-G5</strain>
    </source>
</reference>
<protein>
    <recommendedName>
        <fullName evidence="4">DUF3558 domain-containing protein</fullName>
    </recommendedName>
</protein>
<proteinExistence type="predicted"/>
<sequence>MLTIGALAGCSAGSHPIAGTATPMEPAKPTNAAELMTKLRAVDPCSVFDLDTAKQYGPQVKAVSVPGNDLDQCTLEALTGDKPSAEFHITLGGGPSTGIDENGIHLDDPERTAGRDGTVYDRCDSYYPSALEDFGYELHTTLYTPPGQVPTASPQHACVAAKAMILAMRPALDRLAPVAPTLGQPSLFGKNPCRTVDQVARALPGAWHAGSKNWIGPYLCTSGLTDDASRTDVVVELRFTRNNPMSPDPAQARDQRWVTVAGLSGVEARQYNGGCLVSLSYRPESSHGTGDAHLIDITLSFARKGTGSDPVPDTFQSPTSPPFDSCGQAERVAPIVVAAAHN</sequence>
<comment type="caution">
    <text evidence="2">The sequence shown here is derived from an EMBL/GenBank/DDBJ whole genome shotgun (WGS) entry which is preliminary data.</text>
</comment>
<evidence type="ECO:0008006" key="4">
    <source>
        <dbReference type="Google" id="ProtNLM"/>
    </source>
</evidence>
<dbReference type="RefSeq" id="WP_215923344.1">
    <property type="nucleotide sequence ID" value="NZ_JAHKNI010000020.1"/>
</dbReference>
<evidence type="ECO:0000313" key="2">
    <source>
        <dbReference type="EMBL" id="MBU3067256.1"/>
    </source>
</evidence>
<dbReference type="Proteomes" id="UP000733379">
    <property type="component" value="Unassembled WGS sequence"/>
</dbReference>
<evidence type="ECO:0000256" key="1">
    <source>
        <dbReference type="SAM" id="MobiDB-lite"/>
    </source>
</evidence>
<keyword evidence="3" id="KW-1185">Reference proteome</keyword>
<evidence type="ECO:0000313" key="3">
    <source>
        <dbReference type="Proteomes" id="UP000733379"/>
    </source>
</evidence>
<accession>A0ABS6BCR3</accession>
<feature type="region of interest" description="Disordered" evidence="1">
    <location>
        <begin position="306"/>
        <end position="327"/>
    </location>
</feature>
<dbReference type="EMBL" id="JAHKNI010000020">
    <property type="protein sequence ID" value="MBU3067256.1"/>
    <property type="molecule type" value="Genomic_DNA"/>
</dbReference>
<gene>
    <name evidence="2" type="ORF">KO481_37770</name>
</gene>